<organism evidence="2 3">
    <name type="scientific">Nothophoma quercina</name>
    <dbReference type="NCBI Taxonomy" id="749835"/>
    <lineage>
        <taxon>Eukaryota</taxon>
        <taxon>Fungi</taxon>
        <taxon>Dikarya</taxon>
        <taxon>Ascomycota</taxon>
        <taxon>Pezizomycotina</taxon>
        <taxon>Dothideomycetes</taxon>
        <taxon>Pleosporomycetidae</taxon>
        <taxon>Pleosporales</taxon>
        <taxon>Pleosporineae</taxon>
        <taxon>Didymellaceae</taxon>
        <taxon>Nothophoma</taxon>
    </lineage>
</organism>
<dbReference type="PANTHER" id="PTHR24359:SF1">
    <property type="entry name" value="INHIBITOR OF NUCLEAR FACTOR KAPPA-B KINASE EPSILON SUBUNIT HOMOLOG 1-RELATED"/>
    <property type="match status" value="1"/>
</dbReference>
<feature type="domain" description="Protein kinase" evidence="1">
    <location>
        <begin position="170"/>
        <end position="523"/>
    </location>
</feature>
<evidence type="ECO:0000313" key="2">
    <source>
        <dbReference type="EMBL" id="KAL1599047.1"/>
    </source>
</evidence>
<sequence length="523" mass="59376">MDTKYFLDENADLADILTASSVRSQFEKTPRYFVPQGEFDRIVTRETIRDTLYSRTEAEDAVLVDYIVKDARKLFAIAVLSDLSGPSYLTQAMYLFRDHNFSDSNLPIEDPPISEDGQFDLPAHPLRRLSKFWRGAMIHTFCYEQWKLLVPVFLPDGVYHDLGVQIIQFIDKSDEAREGSSGSVRRYTVHQDHIQGFATGGKAPSNIVAVKEIKRQHGHNWAAQATALAQLDTLNHDHIVRFITAFQCRLDGYEEQYLMFEWADGSNLRDLWVSIPEPKLEPRLIKAALIQLKGLAEALNAAHYVKDGLSYRHGNLKPENIWWFSDGTTLGKLKIGGWSEAKSPHVARKLWPKHGAAMYGARLYEPPEVMTDIDPTFLRQATQRHSRLCDICSMGCITLEFVVWLLYGVQGLNEFNCSIQGNSGVHSAFYRIPDRKNRHVAEVHDRVIHWMNFMSKDSACRNRNGTKTALGDVLAIVRDKLLVVEPPEPKHDRRSLAISRPQEFDAAQNVGVPTITVTLAQSN</sequence>
<dbReference type="Pfam" id="PF00069">
    <property type="entry name" value="Pkinase"/>
    <property type="match status" value="1"/>
</dbReference>
<dbReference type="Gene3D" id="1.10.510.10">
    <property type="entry name" value="Transferase(Phosphotransferase) domain 1"/>
    <property type="match status" value="1"/>
</dbReference>
<proteinExistence type="predicted"/>
<keyword evidence="3" id="KW-1185">Reference proteome</keyword>
<dbReference type="SUPFAM" id="SSF56112">
    <property type="entry name" value="Protein kinase-like (PK-like)"/>
    <property type="match status" value="1"/>
</dbReference>
<dbReference type="SMART" id="SM00220">
    <property type="entry name" value="S_TKc"/>
    <property type="match status" value="1"/>
</dbReference>
<name>A0ABR3R3V0_9PLEO</name>
<dbReference type="PANTHER" id="PTHR24359">
    <property type="entry name" value="SERINE/THREONINE-PROTEIN KINASE SBK1"/>
    <property type="match status" value="1"/>
</dbReference>
<dbReference type="PROSITE" id="PS50011">
    <property type="entry name" value="PROTEIN_KINASE_DOM"/>
    <property type="match status" value="1"/>
</dbReference>
<dbReference type="Proteomes" id="UP001521222">
    <property type="component" value="Unassembled WGS sequence"/>
</dbReference>
<dbReference type="EMBL" id="JAKIXB020000021">
    <property type="protein sequence ID" value="KAL1599047.1"/>
    <property type="molecule type" value="Genomic_DNA"/>
</dbReference>
<evidence type="ECO:0000259" key="1">
    <source>
        <dbReference type="PROSITE" id="PS50011"/>
    </source>
</evidence>
<protein>
    <recommendedName>
        <fullName evidence="1">Protein kinase domain-containing protein</fullName>
    </recommendedName>
</protein>
<comment type="caution">
    <text evidence="2">The sequence shown here is derived from an EMBL/GenBank/DDBJ whole genome shotgun (WGS) entry which is preliminary data.</text>
</comment>
<dbReference type="InterPro" id="IPR011009">
    <property type="entry name" value="Kinase-like_dom_sf"/>
</dbReference>
<gene>
    <name evidence="2" type="ORF">SLS59_006497</name>
</gene>
<reference evidence="2 3" key="1">
    <citation type="submission" date="2024-02" db="EMBL/GenBank/DDBJ databases">
        <title>De novo assembly and annotation of 12 fungi associated with fruit tree decline syndrome in Ontario, Canada.</title>
        <authorList>
            <person name="Sulman M."/>
            <person name="Ellouze W."/>
            <person name="Ilyukhin E."/>
        </authorList>
    </citation>
    <scope>NUCLEOTIDE SEQUENCE [LARGE SCALE GENOMIC DNA]</scope>
    <source>
        <strain evidence="2 3">M97-236</strain>
    </source>
</reference>
<evidence type="ECO:0000313" key="3">
    <source>
        <dbReference type="Proteomes" id="UP001521222"/>
    </source>
</evidence>
<accession>A0ABR3R3V0</accession>
<dbReference type="InterPro" id="IPR000719">
    <property type="entry name" value="Prot_kinase_dom"/>
</dbReference>
<dbReference type="Gene3D" id="3.30.200.20">
    <property type="entry name" value="Phosphorylase Kinase, domain 1"/>
    <property type="match status" value="1"/>
</dbReference>